<evidence type="ECO:0000256" key="4">
    <source>
        <dbReference type="ARBA" id="ARBA00022692"/>
    </source>
</evidence>
<evidence type="ECO:0000259" key="11">
    <source>
        <dbReference type="Pfam" id="PF03016"/>
    </source>
</evidence>
<keyword evidence="5" id="KW-0256">Endoplasmic reticulum</keyword>
<comment type="caution">
    <text evidence="13">The sequence shown here is derived from an EMBL/GenBank/DDBJ whole genome shotgun (WGS) entry which is preliminary data.</text>
</comment>
<proteinExistence type="inferred from homology"/>
<dbReference type="InterPro" id="IPR029044">
    <property type="entry name" value="Nucleotide-diphossugar_trans"/>
</dbReference>
<dbReference type="Pfam" id="PF09258">
    <property type="entry name" value="Glyco_transf_64"/>
    <property type="match status" value="1"/>
</dbReference>
<evidence type="ECO:0000256" key="7">
    <source>
        <dbReference type="ARBA" id="ARBA00023136"/>
    </source>
</evidence>
<feature type="domain" description="Glycosyl transferase 64" evidence="12">
    <location>
        <begin position="610"/>
        <end position="848"/>
    </location>
</feature>
<feature type="domain" description="Exostosin GT47" evidence="11">
    <location>
        <begin position="198"/>
        <end position="449"/>
    </location>
</feature>
<dbReference type="GO" id="GO:0016740">
    <property type="term" value="F:transferase activity"/>
    <property type="evidence" value="ECO:0007669"/>
    <property type="project" value="UniProtKB-KW"/>
</dbReference>
<evidence type="ECO:0000256" key="5">
    <source>
        <dbReference type="ARBA" id="ARBA00022824"/>
    </source>
</evidence>
<dbReference type="Proteomes" id="UP001608902">
    <property type="component" value="Unassembled WGS sequence"/>
</dbReference>
<keyword evidence="3" id="KW-0808">Transferase</keyword>
<dbReference type="PANTHER" id="PTHR48261:SF2">
    <property type="entry name" value="ACETYLGLUCOSAMINYLTRANSFERASE"/>
    <property type="match status" value="1"/>
</dbReference>
<dbReference type="Pfam" id="PF03016">
    <property type="entry name" value="Exostosin_GT47"/>
    <property type="match status" value="1"/>
</dbReference>
<dbReference type="Gene3D" id="3.90.550.10">
    <property type="entry name" value="Spore Coat Polysaccharide Biosynthesis Protein SpsA, Chain A"/>
    <property type="match status" value="1"/>
</dbReference>
<comment type="subcellular location">
    <subcellularLocation>
        <location evidence="1">Endoplasmic reticulum membrane</location>
        <topology evidence="1">Single-pass type II membrane protein</topology>
    </subcellularLocation>
</comment>
<gene>
    <name evidence="13" type="ORF">AB6A40_000242</name>
</gene>
<accession>A0ABD6E1S9</accession>
<dbReference type="InterPro" id="IPR004263">
    <property type="entry name" value="Exostosin"/>
</dbReference>
<keyword evidence="6 10" id="KW-1133">Transmembrane helix</keyword>
<dbReference type="AlphaFoldDB" id="A0ABD6E1S9"/>
<keyword evidence="4 10" id="KW-0812">Transmembrane</keyword>
<evidence type="ECO:0000256" key="2">
    <source>
        <dbReference type="ARBA" id="ARBA00010271"/>
    </source>
</evidence>
<evidence type="ECO:0000313" key="13">
    <source>
        <dbReference type="EMBL" id="MFH4973533.1"/>
    </source>
</evidence>
<dbReference type="PANTHER" id="PTHR48261">
    <property type="entry name" value="ACETYLGLUCOSAMINYLTRANSFERASE"/>
    <property type="match status" value="1"/>
</dbReference>
<feature type="coiled-coil region" evidence="9">
    <location>
        <begin position="99"/>
        <end position="157"/>
    </location>
</feature>
<organism evidence="13 14">
    <name type="scientific">Gnathostoma spinigerum</name>
    <dbReference type="NCBI Taxonomy" id="75299"/>
    <lineage>
        <taxon>Eukaryota</taxon>
        <taxon>Metazoa</taxon>
        <taxon>Ecdysozoa</taxon>
        <taxon>Nematoda</taxon>
        <taxon>Chromadorea</taxon>
        <taxon>Rhabditida</taxon>
        <taxon>Spirurina</taxon>
        <taxon>Gnathostomatomorpha</taxon>
        <taxon>Gnathostomatoidea</taxon>
        <taxon>Gnathostomatidae</taxon>
        <taxon>Gnathostoma</taxon>
    </lineage>
</organism>
<evidence type="ECO:0000259" key="12">
    <source>
        <dbReference type="Pfam" id="PF09258"/>
    </source>
</evidence>
<evidence type="ECO:0000256" key="1">
    <source>
        <dbReference type="ARBA" id="ARBA00004648"/>
    </source>
</evidence>
<dbReference type="InterPro" id="IPR015338">
    <property type="entry name" value="GT64_dom"/>
</dbReference>
<evidence type="ECO:0000256" key="9">
    <source>
        <dbReference type="SAM" id="Coils"/>
    </source>
</evidence>
<reference evidence="13 14" key="1">
    <citation type="submission" date="2024-08" db="EMBL/GenBank/DDBJ databases">
        <title>Gnathostoma spinigerum genome.</title>
        <authorList>
            <person name="Gonzalez-Bertolin B."/>
            <person name="Monzon S."/>
            <person name="Zaballos A."/>
            <person name="Jimenez P."/>
            <person name="Dekumyoy P."/>
            <person name="Varona S."/>
            <person name="Cuesta I."/>
            <person name="Sumanam S."/>
            <person name="Adisakwattana P."/>
            <person name="Gasser R.B."/>
            <person name="Hernandez-Gonzalez A."/>
            <person name="Young N.D."/>
            <person name="Perteguer M.J."/>
        </authorList>
    </citation>
    <scope>NUCLEOTIDE SEQUENCE [LARGE SCALE GENOMIC DNA]</scope>
    <source>
        <strain evidence="13">AL3</strain>
        <tissue evidence="13">Liver</tissue>
    </source>
</reference>
<feature type="transmembrane region" description="Helical" evidence="10">
    <location>
        <begin position="34"/>
        <end position="55"/>
    </location>
</feature>
<keyword evidence="9" id="KW-0175">Coiled coil</keyword>
<dbReference type="EMBL" id="JBGFUD010000060">
    <property type="protein sequence ID" value="MFH4973533.1"/>
    <property type="molecule type" value="Genomic_DNA"/>
</dbReference>
<keyword evidence="7 10" id="KW-0472">Membrane</keyword>
<keyword evidence="8" id="KW-1015">Disulfide bond</keyword>
<keyword evidence="14" id="KW-1185">Reference proteome</keyword>
<dbReference type="InterPro" id="IPR040911">
    <property type="entry name" value="Exostosin_GT47"/>
</dbReference>
<evidence type="ECO:0000256" key="3">
    <source>
        <dbReference type="ARBA" id="ARBA00022679"/>
    </source>
</evidence>
<comment type="similarity">
    <text evidence="2">Belongs to the glycosyltransferase 47 family.</text>
</comment>
<sequence>MLGMSTTSNDSFCLDKGCRRCCAVKNERIPRFRIVRILALLLVIAVVLSFCLPSLSGVLDLELYPAKGPVSFRFGSDYESQQCFGYSYSERVSETRKVLESVRRDLLAATRQLRKIHDETESLNKQIVDQKAELNELNLEIDNLRRLRDELNDQKNVRVSLPHAPPSRNSSLDEYLPPRGSDTFETVFDFSRCSVAGGFRLFIYDLPSVFASDLSRRYVDYFRLSRFVTKEPSEACLFIVVFEKPFSFSSLPHWRKGTNHLLLNVGSEPLRNTSNAIVASSAFSKRSFRPHLDIAAYFVLPDYSKDQWKYLPSLLPYERKYLLSYFGAIPDEMLQLRNDFDQFYRSASKSGDTVLFNLSCSSSSSALCFTRPARAAVLRESMFVLLITDEFPSPPVEERLYEALAYGAIPVVLSLDFQFPFDDFIDWNRISYRLPIARLPELHFILRSFSPSDILEMRRHGRFVLENYLCNIKVMTLTIEAALRYRIGVPSVVNFQERAEPLFNNSFIAPISFPPTPPSFEEEYLGPQESPHPSSAYLHNFTSLQMYSNHLWNDVAYGVFDSAEFLAFDKPYPSDSEYDSSLSTGFRPIAPGSGVEFSTAMGGNRPREQFTVVLLTYRRSGLLVAALERLNRLPYLNKVLVVWNDVDSSPKQDWPKLHVPVQFIKAKMNSLNNRFLPYDLIETEAVLSLDDDIDLKQHEIIFAFRVWREQRTKIVGFPARYHARYGEEIYYNSNHTCQYSMVLTGASFIHKMYFYIYSYSMPAVIREKVDEIMNCEDVAMNFLVSHLTRSPPIKATTKWTIRCPTCSEMLSQDATHFSERHECIRFFASVYGYNPLLFSQYRVDSVLFKTRLPPNHQKCFRYV</sequence>
<evidence type="ECO:0000256" key="8">
    <source>
        <dbReference type="ARBA" id="ARBA00023157"/>
    </source>
</evidence>
<evidence type="ECO:0000313" key="14">
    <source>
        <dbReference type="Proteomes" id="UP001608902"/>
    </source>
</evidence>
<dbReference type="GO" id="GO:0005789">
    <property type="term" value="C:endoplasmic reticulum membrane"/>
    <property type="evidence" value="ECO:0007669"/>
    <property type="project" value="UniProtKB-SubCell"/>
</dbReference>
<protein>
    <submittedName>
        <fullName evidence="13">Uncharacterized protein</fullName>
    </submittedName>
</protein>
<evidence type="ECO:0000256" key="6">
    <source>
        <dbReference type="ARBA" id="ARBA00022989"/>
    </source>
</evidence>
<dbReference type="GO" id="GO:0015012">
    <property type="term" value="P:heparan sulfate proteoglycan biosynthetic process"/>
    <property type="evidence" value="ECO:0007669"/>
    <property type="project" value="UniProtKB-ARBA"/>
</dbReference>
<name>A0ABD6E1S9_9BILA</name>
<evidence type="ECO:0000256" key="10">
    <source>
        <dbReference type="SAM" id="Phobius"/>
    </source>
</evidence>
<dbReference type="SUPFAM" id="SSF53448">
    <property type="entry name" value="Nucleotide-diphospho-sugar transferases"/>
    <property type="match status" value="1"/>
</dbReference>